<dbReference type="Pfam" id="PF22633">
    <property type="entry name" value="F5_F8_type_C_2"/>
    <property type="match status" value="1"/>
</dbReference>
<dbReference type="Pfam" id="PF17389">
    <property type="entry name" value="Bac_rhamnosid6H"/>
    <property type="match status" value="1"/>
</dbReference>
<dbReference type="PANTHER" id="PTHR34987:SF4">
    <property type="entry name" value="ALPHA-L-RHAMNOSIDASE C-TERMINAL DOMAIN-CONTAINING PROTEIN"/>
    <property type="match status" value="1"/>
</dbReference>
<dbReference type="SUPFAM" id="SSF48208">
    <property type="entry name" value="Six-hairpin glycosidases"/>
    <property type="match status" value="1"/>
</dbReference>
<gene>
    <name evidence="3" type="ORF">RI060_37255</name>
</gene>
<dbReference type="InterPro" id="IPR000421">
    <property type="entry name" value="FA58C"/>
</dbReference>
<dbReference type="InterPro" id="IPR035398">
    <property type="entry name" value="Bac_rhamnosid_C"/>
</dbReference>
<feature type="domain" description="F5/8 type C" evidence="2">
    <location>
        <begin position="1004"/>
        <end position="1117"/>
    </location>
</feature>
<dbReference type="Proteomes" id="UP001249394">
    <property type="component" value="Chromosome"/>
</dbReference>
<dbReference type="Gene3D" id="2.60.420.10">
    <property type="entry name" value="Maltose phosphorylase, domain 3"/>
    <property type="match status" value="1"/>
</dbReference>
<dbReference type="SUPFAM" id="SSF49785">
    <property type="entry name" value="Galactose-binding domain-like"/>
    <property type="match status" value="3"/>
</dbReference>
<dbReference type="InterPro" id="IPR035396">
    <property type="entry name" value="Bac_rhamnosid6H"/>
</dbReference>
<reference evidence="3 4" key="1">
    <citation type="submission" date="2023-09" db="EMBL/GenBank/DDBJ databases">
        <title>The genome sequence of Streptomyces anthocyanicus.</title>
        <authorList>
            <person name="Mo P."/>
        </authorList>
    </citation>
    <scope>NUCLEOTIDE SEQUENCE [LARGE SCALE GENOMIC DNA]</scope>
    <source>
        <strain evidence="3 4">JCM 4387</strain>
    </source>
</reference>
<accession>A0ABY9UK61</accession>
<feature type="signal peptide" evidence="1">
    <location>
        <begin position="1"/>
        <end position="33"/>
    </location>
</feature>
<dbReference type="PANTHER" id="PTHR34987">
    <property type="entry name" value="C, PUTATIVE (AFU_ORTHOLOGUE AFUA_3G02880)-RELATED"/>
    <property type="match status" value="1"/>
</dbReference>
<feature type="domain" description="F5/8 type C" evidence="2">
    <location>
        <begin position="795"/>
        <end position="960"/>
    </location>
</feature>
<organism evidence="3 4">
    <name type="scientific">Streptomyces violaceus</name>
    <name type="common">Streptomyces venezuelae</name>
    <dbReference type="NCBI Taxonomy" id="1936"/>
    <lineage>
        <taxon>Bacteria</taxon>
        <taxon>Bacillati</taxon>
        <taxon>Actinomycetota</taxon>
        <taxon>Actinomycetes</taxon>
        <taxon>Kitasatosporales</taxon>
        <taxon>Streptomycetaceae</taxon>
        <taxon>Streptomyces</taxon>
    </lineage>
</organism>
<protein>
    <submittedName>
        <fullName evidence="3">Discoidin domain-containing protein</fullName>
    </submittedName>
</protein>
<evidence type="ECO:0000259" key="2">
    <source>
        <dbReference type="PROSITE" id="PS50022"/>
    </source>
</evidence>
<name>A0ABY9UK61_STRVL</name>
<dbReference type="Gene3D" id="1.50.10.10">
    <property type="match status" value="1"/>
</dbReference>
<dbReference type="Pfam" id="PF17390">
    <property type="entry name" value="Bac_rhamnosid_C"/>
    <property type="match status" value="1"/>
</dbReference>
<dbReference type="InterPro" id="IPR012341">
    <property type="entry name" value="6hp_glycosidase-like_sf"/>
</dbReference>
<dbReference type="EMBL" id="CP134213">
    <property type="protein sequence ID" value="WND22662.1"/>
    <property type="molecule type" value="Genomic_DNA"/>
</dbReference>
<sequence>MHNVSRRAALRSAIAVALAPTLGSLVLPGLAPAAAAAESWTAKWIWAPSSSTNQWVAFRRTFRLASAPSEAVTRIAADSKYWLWVNGTLVVFEGGLKRGPNRTDTYYDEIDLAPYLDGGDNTIALLVWHFGKQGFSHHSSGKGGLLFQSDLRTGTTTSRLVSDTDWKHTVHPGYSHDTSGPQANFRLPESNIHYDARDATAMTGWRAPGFDDSGWTAPTDSGAAGSAPWNSLVRRPIPLFRHSGLKSYTNASALPGTGQGSTPISAGLPSNIQVTPYLKVDAPAGAVIGMQTDHYDDGAGLSGIEPGTAYNVRSTYVCAGGVQEFESLGWMSGTAVRYTVPAGVTILELKYRESGYDTDFAGSFSSDDAFLDTLWSKAARTMYVNMRDNYMDCPTRERAQWWGDVVNQLKEGFYTFDTRSHALGAKAISQLVAWQESGGVLYSPMPSVIWTAELPVQMLASVWSFWTYYLHTGNADAVTGAYPAVKKYLNLWSLDGDGLVAHRAGDWDWEDWGSDIDARVLDNCWYYLALDTAAKLADLSGDKGDVAGWRARQNSIKASFDRVLWNASGNEYRSPGYTRDTDDRANALAVVAGLAPASRHRAVTEVLRTHLNASPYMEFYVLEALYLMGAATVAEERMRNRFAAQVADPACHTLWELWDKAAGTDNHAWNGGPLYALSAYAAGVCPTRPGWTTYEVIPRTGTLTKIDTVTPTVKGDIRFGIRRDGTRVTLTLTSPNGTTARVGVPTYGGSQPVIKANGTTVFSGGSFTGGVSGLGRDGKDSSYVYFTVRPGTWTFTATGTGRLDNLALGRSVTSNNSLENGDWGRSRLTDGKLRSVNGAKGFTSDEFASADVGANPVWVEIDLGSDTDLDAVRLFPRTDTSAAGGGTAGFPVDFTLQTRGDGSGTYTTVRTVSGQPNPRGLVQTYGFKTITARYLRLRATRLGAPAADESAKYRLQLAELTVPTAATTVTSNCTLENADWGKTRVLDGATTSVTGAKGFTSIDFASADISDTPVWIEVDLGAERAIGTVTLHPRTDTSAAGGGTAGFPVDFTLQTRGDGSGTYTTVRTVTGQSNPQGAARTYTLTSATGRYLRLRATRLGTPAADETTKHRLQLAEIRVG</sequence>
<dbReference type="InterPro" id="IPR008928">
    <property type="entry name" value="6-hairpin_glycosidase_sf"/>
</dbReference>
<feature type="chain" id="PRO_5045741314" evidence="1">
    <location>
        <begin position="34"/>
        <end position="1120"/>
    </location>
</feature>
<proteinExistence type="predicted"/>
<keyword evidence="4" id="KW-1185">Reference proteome</keyword>
<keyword evidence="1" id="KW-0732">Signal</keyword>
<dbReference type="InterPro" id="IPR006311">
    <property type="entry name" value="TAT_signal"/>
</dbReference>
<dbReference type="PROSITE" id="PS50022">
    <property type="entry name" value="FA58C_3"/>
    <property type="match status" value="2"/>
</dbReference>
<evidence type="ECO:0000313" key="4">
    <source>
        <dbReference type="Proteomes" id="UP001249394"/>
    </source>
</evidence>
<dbReference type="Gene3D" id="2.60.120.260">
    <property type="entry name" value="Galactose-binding domain-like"/>
    <property type="match status" value="3"/>
</dbReference>
<evidence type="ECO:0000256" key="1">
    <source>
        <dbReference type="SAM" id="SignalP"/>
    </source>
</evidence>
<dbReference type="InterPro" id="IPR008979">
    <property type="entry name" value="Galactose-bd-like_sf"/>
</dbReference>
<dbReference type="PROSITE" id="PS51318">
    <property type="entry name" value="TAT"/>
    <property type="match status" value="1"/>
</dbReference>
<evidence type="ECO:0000313" key="3">
    <source>
        <dbReference type="EMBL" id="WND22662.1"/>
    </source>
</evidence>
<dbReference type="Pfam" id="PF00754">
    <property type="entry name" value="F5_F8_type_C"/>
    <property type="match status" value="1"/>
</dbReference>